<organism evidence="6 7">
    <name type="scientific">Actinomadura montaniterrae</name>
    <dbReference type="NCBI Taxonomy" id="1803903"/>
    <lineage>
        <taxon>Bacteria</taxon>
        <taxon>Bacillati</taxon>
        <taxon>Actinomycetota</taxon>
        <taxon>Actinomycetes</taxon>
        <taxon>Streptosporangiales</taxon>
        <taxon>Thermomonosporaceae</taxon>
        <taxon>Actinomadura</taxon>
    </lineage>
</organism>
<dbReference type="Pfam" id="PF00106">
    <property type="entry name" value="adh_short"/>
    <property type="match status" value="1"/>
</dbReference>
<feature type="region of interest" description="Disordered" evidence="4">
    <location>
        <begin position="1"/>
        <end position="42"/>
    </location>
</feature>
<dbReference type="PRINTS" id="PR00080">
    <property type="entry name" value="SDRFAMILY"/>
</dbReference>
<sequence>MMFIHSGHHDDRSTGPRSTRPTRSPIYLPRQKGSSDMALPPPQPDTTALITGASSGIGAALARQLARHGHGVTLVARRRERIIELARRLSERYGVRAEALPCDLLDSIARDELPGRVDDLGLRVSVLVNNAGVASGGDFTGQDPGHEIDMVRLNCETLLALTAAYAPGFEKEPGAILIVASASGFAPIPRQATYAATKAFALSLAEALHFELRPAGTSVTALCPGPVSTEIADGSPALRNLFAQAPGFAVVSADRCAAEAIRGLKKNKRVVVPNPAIRTASFFSRNTPHRVLIPAIRRIYRI</sequence>
<dbReference type="GO" id="GO:0016020">
    <property type="term" value="C:membrane"/>
    <property type="evidence" value="ECO:0007669"/>
    <property type="project" value="TreeGrafter"/>
</dbReference>
<dbReference type="PRINTS" id="PR00081">
    <property type="entry name" value="GDHRDH"/>
</dbReference>
<evidence type="ECO:0000313" key="7">
    <source>
        <dbReference type="Proteomes" id="UP000483004"/>
    </source>
</evidence>
<dbReference type="EMBL" id="WBMR01000067">
    <property type="protein sequence ID" value="KAB2378918.1"/>
    <property type="molecule type" value="Genomic_DNA"/>
</dbReference>
<dbReference type="InterPro" id="IPR002347">
    <property type="entry name" value="SDR_fam"/>
</dbReference>
<dbReference type="PANTHER" id="PTHR44196:SF2">
    <property type="entry name" value="SHORT-CHAIN DEHYDROGENASE-RELATED"/>
    <property type="match status" value="1"/>
</dbReference>
<gene>
    <name evidence="6" type="ORF">F9B16_22760</name>
</gene>
<feature type="compositionally biased region" description="Low complexity" evidence="4">
    <location>
        <begin position="15"/>
        <end position="25"/>
    </location>
</feature>
<accession>A0A6L3VQ44</accession>
<feature type="domain" description="Ketoreductase" evidence="5">
    <location>
        <begin position="46"/>
        <end position="225"/>
    </location>
</feature>
<proteinExistence type="inferred from homology"/>
<dbReference type="InterPro" id="IPR036291">
    <property type="entry name" value="NAD(P)-bd_dom_sf"/>
</dbReference>
<evidence type="ECO:0000259" key="5">
    <source>
        <dbReference type="SMART" id="SM00822"/>
    </source>
</evidence>
<comment type="similarity">
    <text evidence="1 3">Belongs to the short-chain dehydrogenases/reductases (SDR) family.</text>
</comment>
<dbReference type="Proteomes" id="UP000483004">
    <property type="component" value="Unassembled WGS sequence"/>
</dbReference>
<dbReference type="InterPro" id="IPR057326">
    <property type="entry name" value="KR_dom"/>
</dbReference>
<evidence type="ECO:0000256" key="4">
    <source>
        <dbReference type="SAM" id="MobiDB-lite"/>
    </source>
</evidence>
<dbReference type="OrthoDB" id="9810734at2"/>
<evidence type="ECO:0000313" key="6">
    <source>
        <dbReference type="EMBL" id="KAB2378918.1"/>
    </source>
</evidence>
<comment type="caution">
    <text evidence="6">The sequence shown here is derived from an EMBL/GenBank/DDBJ whole genome shotgun (WGS) entry which is preliminary data.</text>
</comment>
<dbReference type="PROSITE" id="PS00061">
    <property type="entry name" value="ADH_SHORT"/>
    <property type="match status" value="1"/>
</dbReference>
<dbReference type="GO" id="GO:0016491">
    <property type="term" value="F:oxidoreductase activity"/>
    <property type="evidence" value="ECO:0007669"/>
    <property type="project" value="UniProtKB-KW"/>
</dbReference>
<dbReference type="CDD" id="cd05233">
    <property type="entry name" value="SDR_c"/>
    <property type="match status" value="1"/>
</dbReference>
<reference evidence="6 7" key="1">
    <citation type="submission" date="2019-09" db="EMBL/GenBank/DDBJ databases">
        <title>Actinomadura physcomitrii sp. nov., a novel actinomycete isolated from moss [Physcomitrium sphaericum (Ludw) Fuernr].</title>
        <authorList>
            <person name="Liu C."/>
            <person name="Zhuang X."/>
        </authorList>
    </citation>
    <scope>NUCLEOTIDE SEQUENCE [LARGE SCALE GENOMIC DNA]</scope>
    <source>
        <strain evidence="6 7">CYP1-1B</strain>
    </source>
</reference>
<protein>
    <submittedName>
        <fullName evidence="6">SDR family oxidoreductase</fullName>
    </submittedName>
</protein>
<dbReference type="PANTHER" id="PTHR44196">
    <property type="entry name" value="DEHYDROGENASE/REDUCTASE SDR FAMILY MEMBER 7B"/>
    <property type="match status" value="1"/>
</dbReference>
<keyword evidence="2" id="KW-0560">Oxidoreductase</keyword>
<dbReference type="SMART" id="SM00822">
    <property type="entry name" value="PKS_KR"/>
    <property type="match status" value="1"/>
</dbReference>
<dbReference type="Gene3D" id="3.40.50.720">
    <property type="entry name" value="NAD(P)-binding Rossmann-like Domain"/>
    <property type="match status" value="1"/>
</dbReference>
<keyword evidence="7" id="KW-1185">Reference proteome</keyword>
<dbReference type="AlphaFoldDB" id="A0A6L3VQ44"/>
<name>A0A6L3VQ44_9ACTN</name>
<evidence type="ECO:0000256" key="3">
    <source>
        <dbReference type="RuleBase" id="RU000363"/>
    </source>
</evidence>
<dbReference type="SUPFAM" id="SSF51735">
    <property type="entry name" value="NAD(P)-binding Rossmann-fold domains"/>
    <property type="match status" value="1"/>
</dbReference>
<evidence type="ECO:0000256" key="1">
    <source>
        <dbReference type="ARBA" id="ARBA00006484"/>
    </source>
</evidence>
<evidence type="ECO:0000256" key="2">
    <source>
        <dbReference type="ARBA" id="ARBA00023002"/>
    </source>
</evidence>
<dbReference type="InterPro" id="IPR020904">
    <property type="entry name" value="Sc_DH/Rdtase_CS"/>
</dbReference>